<dbReference type="Proteomes" id="UP001151760">
    <property type="component" value="Unassembled WGS sequence"/>
</dbReference>
<sequence length="178" mass="21448">MHRRTKRKHILRKKDEDPHERISNIIEIIDLFHSPEVARDQVMLMAFPFTLKERAKQWMKRLSAGSSTTWKLFKQAFLDEYRPSLKIIKQIESIRNFKQKLNEPLHCSWERFTKSLFSCPEHKLNEHEQLRIFYQGLDAETRLKVDFKGPIPRMTQTKGWKLSRNYLRILSHGTMKEI</sequence>
<feature type="domain" description="Retrotransposon gag" evidence="1">
    <location>
        <begin position="47"/>
        <end position="138"/>
    </location>
</feature>
<evidence type="ECO:0000259" key="1">
    <source>
        <dbReference type="Pfam" id="PF03732"/>
    </source>
</evidence>
<name>A0ABQ5J6U8_9ASTR</name>
<evidence type="ECO:0000313" key="2">
    <source>
        <dbReference type="EMBL" id="GJU08262.1"/>
    </source>
</evidence>
<evidence type="ECO:0000313" key="3">
    <source>
        <dbReference type="Proteomes" id="UP001151760"/>
    </source>
</evidence>
<proteinExistence type="predicted"/>
<keyword evidence="3" id="KW-1185">Reference proteome</keyword>
<dbReference type="InterPro" id="IPR005162">
    <property type="entry name" value="Retrotrans_gag_dom"/>
</dbReference>
<reference evidence="2" key="1">
    <citation type="journal article" date="2022" name="Int. J. Mol. Sci.">
        <title>Draft Genome of Tanacetum Coccineum: Genomic Comparison of Closely Related Tanacetum-Family Plants.</title>
        <authorList>
            <person name="Yamashiro T."/>
            <person name="Shiraishi A."/>
            <person name="Nakayama K."/>
            <person name="Satake H."/>
        </authorList>
    </citation>
    <scope>NUCLEOTIDE SEQUENCE</scope>
</reference>
<dbReference type="PANTHER" id="PTHR33223">
    <property type="entry name" value="CCHC-TYPE DOMAIN-CONTAINING PROTEIN"/>
    <property type="match status" value="1"/>
</dbReference>
<dbReference type="EMBL" id="BQNB010021615">
    <property type="protein sequence ID" value="GJU08262.1"/>
    <property type="molecule type" value="Genomic_DNA"/>
</dbReference>
<reference evidence="2" key="2">
    <citation type="submission" date="2022-01" db="EMBL/GenBank/DDBJ databases">
        <authorList>
            <person name="Yamashiro T."/>
            <person name="Shiraishi A."/>
            <person name="Satake H."/>
            <person name="Nakayama K."/>
        </authorList>
    </citation>
    <scope>NUCLEOTIDE SEQUENCE</scope>
</reference>
<gene>
    <name evidence="2" type="ORF">Tco_1124692</name>
</gene>
<organism evidence="2 3">
    <name type="scientific">Tanacetum coccineum</name>
    <dbReference type="NCBI Taxonomy" id="301880"/>
    <lineage>
        <taxon>Eukaryota</taxon>
        <taxon>Viridiplantae</taxon>
        <taxon>Streptophyta</taxon>
        <taxon>Embryophyta</taxon>
        <taxon>Tracheophyta</taxon>
        <taxon>Spermatophyta</taxon>
        <taxon>Magnoliopsida</taxon>
        <taxon>eudicotyledons</taxon>
        <taxon>Gunneridae</taxon>
        <taxon>Pentapetalae</taxon>
        <taxon>asterids</taxon>
        <taxon>campanulids</taxon>
        <taxon>Asterales</taxon>
        <taxon>Asteraceae</taxon>
        <taxon>Asteroideae</taxon>
        <taxon>Anthemideae</taxon>
        <taxon>Anthemidinae</taxon>
        <taxon>Tanacetum</taxon>
    </lineage>
</organism>
<protein>
    <submittedName>
        <fullName evidence="2">Integrase, catalytic region, zinc finger, CCHC-type containing protein</fullName>
    </submittedName>
</protein>
<dbReference type="Pfam" id="PF03732">
    <property type="entry name" value="Retrotrans_gag"/>
    <property type="match status" value="1"/>
</dbReference>
<comment type="caution">
    <text evidence="2">The sequence shown here is derived from an EMBL/GenBank/DDBJ whole genome shotgun (WGS) entry which is preliminary data.</text>
</comment>
<accession>A0ABQ5J6U8</accession>
<dbReference type="PANTHER" id="PTHR33223:SF11">
    <property type="entry name" value="ELEMENT PROTEIN, PUTATIVE-RELATED"/>
    <property type="match status" value="1"/>
</dbReference>